<dbReference type="InterPro" id="IPR000914">
    <property type="entry name" value="SBP_5_dom"/>
</dbReference>
<protein>
    <submittedName>
        <fullName evidence="7">ABC transporter substrate-binding protein</fullName>
    </submittedName>
</protein>
<organism evidence="7 8">
    <name type="scientific">Candidatus Raskinella chloraquaticus</name>
    <dbReference type="NCBI Taxonomy" id="1951219"/>
    <lineage>
        <taxon>Bacteria</taxon>
        <taxon>Pseudomonadati</taxon>
        <taxon>Pseudomonadota</taxon>
        <taxon>Alphaproteobacteria</taxon>
        <taxon>Hyphomicrobiales</taxon>
        <taxon>Phreatobacteraceae</taxon>
        <taxon>Candidatus Raskinella</taxon>
    </lineage>
</organism>
<dbReference type="Gene3D" id="3.10.105.10">
    <property type="entry name" value="Dipeptide-binding Protein, Domain 3"/>
    <property type="match status" value="1"/>
</dbReference>
<dbReference type="GO" id="GO:0015833">
    <property type="term" value="P:peptide transport"/>
    <property type="evidence" value="ECO:0007669"/>
    <property type="project" value="TreeGrafter"/>
</dbReference>
<gene>
    <name evidence="7" type="ORF">A4S15_08415</name>
</gene>
<keyword evidence="3" id="KW-0813">Transport</keyword>
<dbReference type="Pfam" id="PF00496">
    <property type="entry name" value="SBP_bac_5"/>
    <property type="match status" value="1"/>
</dbReference>
<dbReference type="GO" id="GO:1904680">
    <property type="term" value="F:peptide transmembrane transporter activity"/>
    <property type="evidence" value="ECO:0007669"/>
    <property type="project" value="TreeGrafter"/>
</dbReference>
<proteinExistence type="inferred from homology"/>
<feature type="domain" description="Solute-binding protein family 5" evidence="6">
    <location>
        <begin position="86"/>
        <end position="449"/>
    </location>
</feature>
<dbReference type="PIRSF" id="PIRSF002741">
    <property type="entry name" value="MppA"/>
    <property type="match status" value="1"/>
</dbReference>
<keyword evidence="4 5" id="KW-0732">Signal</keyword>
<feature type="signal peptide" evidence="5">
    <location>
        <begin position="1"/>
        <end position="24"/>
    </location>
</feature>
<evidence type="ECO:0000256" key="1">
    <source>
        <dbReference type="ARBA" id="ARBA00004418"/>
    </source>
</evidence>
<dbReference type="RefSeq" id="WP_376800722.1">
    <property type="nucleotide sequence ID" value="NZ_DBNB01000001.1"/>
</dbReference>
<dbReference type="InterPro" id="IPR030678">
    <property type="entry name" value="Peptide/Ni-bd"/>
</dbReference>
<comment type="similarity">
    <text evidence="2">Belongs to the bacterial solute-binding protein 5 family.</text>
</comment>
<dbReference type="STRING" id="1827387.A4S15_08415"/>
<sequence length="530" mass="57754">MITRRTALAAGLAAPFIARSTANAQSVGRNETLLLVQEYGPNSLDMQGIGSSQPVNGVALNCYDRLLRFKPVPIPSGGGNTIAMTEIEGELAESWQVASDGMSCTFKLRNATFHSGRPVTARDVKWSLDRAVSIGGFATTQMNAGSLEKAEQFVALDDKTFRVDFIRKDKLTMPNLAVTIPFVFDSELAIANSGGDPWAKEWLKNNVAGSGAFKVESWKPGVETIYTRHDAWTSGKLPTLRRVIARDIASPSTRRALIERGDADISYGLPPKDFKDLLDAGKINVVGVPIPNGVWGLYLNTATGPFTDVRLRQAAAWAMPYEKMLQASLFGRGIDMSGGPATPKVAWPQPYPYKTDVAKAKALVDAAAPGGLSTTLLFDAGNATVAEPMAVLIKEAMAGIGINIEISKVPGANFRGEISKKTNPMVLNRFAGWLDYPDYYLFWTMHGNNSIFNIASYQNPALDKLVDEARFTSDKAVYERSVVDFVSLVSREVPMIPLAQPTHDVAMQKNIGGYQFQPCREPDFRYLTKA</sequence>
<dbReference type="Gene3D" id="3.40.190.10">
    <property type="entry name" value="Periplasmic binding protein-like II"/>
    <property type="match status" value="1"/>
</dbReference>
<dbReference type="Gene3D" id="3.90.76.10">
    <property type="entry name" value="Dipeptide-binding Protein, Domain 1"/>
    <property type="match status" value="1"/>
</dbReference>
<dbReference type="CDD" id="cd08512">
    <property type="entry name" value="PBP2_NikA_DppA_OppA_like_7"/>
    <property type="match status" value="1"/>
</dbReference>
<dbReference type="InterPro" id="IPR039424">
    <property type="entry name" value="SBP_5"/>
</dbReference>
<dbReference type="PANTHER" id="PTHR30290:SF10">
    <property type="entry name" value="PERIPLASMIC OLIGOPEPTIDE-BINDING PROTEIN-RELATED"/>
    <property type="match status" value="1"/>
</dbReference>
<dbReference type="SUPFAM" id="SSF53850">
    <property type="entry name" value="Periplasmic binding protein-like II"/>
    <property type="match status" value="1"/>
</dbReference>
<dbReference type="GO" id="GO:0043190">
    <property type="term" value="C:ATP-binding cassette (ABC) transporter complex"/>
    <property type="evidence" value="ECO:0007669"/>
    <property type="project" value="InterPro"/>
</dbReference>
<evidence type="ECO:0000256" key="5">
    <source>
        <dbReference type="SAM" id="SignalP"/>
    </source>
</evidence>
<dbReference type="Proteomes" id="UP000192872">
    <property type="component" value="Unassembled WGS sequence"/>
</dbReference>
<comment type="caution">
    <text evidence="7">The sequence shown here is derived from an EMBL/GenBank/DDBJ whole genome shotgun (WGS) entry which is preliminary data.</text>
</comment>
<dbReference type="PANTHER" id="PTHR30290">
    <property type="entry name" value="PERIPLASMIC BINDING COMPONENT OF ABC TRANSPORTER"/>
    <property type="match status" value="1"/>
</dbReference>
<evidence type="ECO:0000256" key="4">
    <source>
        <dbReference type="ARBA" id="ARBA00022729"/>
    </source>
</evidence>
<evidence type="ECO:0000313" key="7">
    <source>
        <dbReference type="EMBL" id="OQW52281.1"/>
    </source>
</evidence>
<dbReference type="EMBL" id="LWDL01000014">
    <property type="protein sequence ID" value="OQW52281.1"/>
    <property type="molecule type" value="Genomic_DNA"/>
</dbReference>
<accession>A0A1W9HYF0</accession>
<evidence type="ECO:0000259" key="6">
    <source>
        <dbReference type="Pfam" id="PF00496"/>
    </source>
</evidence>
<reference evidence="7 8" key="1">
    <citation type="journal article" date="2017" name="Water Res.">
        <title>Comammox in drinking water systems.</title>
        <authorList>
            <person name="Wang Y."/>
            <person name="Ma L."/>
            <person name="Mao Y."/>
            <person name="Jiang X."/>
            <person name="Xia Y."/>
            <person name="Yu K."/>
            <person name="Li B."/>
            <person name="Zhang T."/>
        </authorList>
    </citation>
    <scope>NUCLEOTIDE SEQUENCE [LARGE SCALE GENOMIC DNA]</scope>
    <source>
        <strain evidence="7">SG_bin8</strain>
    </source>
</reference>
<feature type="chain" id="PRO_5012913350" evidence="5">
    <location>
        <begin position="25"/>
        <end position="530"/>
    </location>
</feature>
<evidence type="ECO:0000256" key="2">
    <source>
        <dbReference type="ARBA" id="ARBA00005695"/>
    </source>
</evidence>
<evidence type="ECO:0000256" key="3">
    <source>
        <dbReference type="ARBA" id="ARBA00022448"/>
    </source>
</evidence>
<evidence type="ECO:0000313" key="8">
    <source>
        <dbReference type="Proteomes" id="UP000192872"/>
    </source>
</evidence>
<dbReference type="FunFam" id="3.90.76.10:FF:000007">
    <property type="entry name" value="Dipeptide ABC transporter periplasmic dipeptide-binding protein"/>
    <property type="match status" value="1"/>
</dbReference>
<comment type="subcellular location">
    <subcellularLocation>
        <location evidence="1">Periplasm</location>
    </subcellularLocation>
</comment>
<dbReference type="GO" id="GO:0030288">
    <property type="term" value="C:outer membrane-bounded periplasmic space"/>
    <property type="evidence" value="ECO:0007669"/>
    <property type="project" value="UniProtKB-ARBA"/>
</dbReference>
<name>A0A1W9HYF0_9HYPH</name>
<dbReference type="AlphaFoldDB" id="A0A1W9HYF0"/>